<dbReference type="Proteomes" id="UP000242875">
    <property type="component" value="Unassembled WGS sequence"/>
</dbReference>
<dbReference type="InterPro" id="IPR007304">
    <property type="entry name" value="TAP46-like"/>
</dbReference>
<feature type="coiled-coil region" evidence="1">
    <location>
        <begin position="217"/>
        <end position="254"/>
    </location>
</feature>
<organism evidence="3 4">
    <name type="scientific">Bifiguratus adelaidae</name>
    <dbReference type="NCBI Taxonomy" id="1938954"/>
    <lineage>
        <taxon>Eukaryota</taxon>
        <taxon>Fungi</taxon>
        <taxon>Fungi incertae sedis</taxon>
        <taxon>Mucoromycota</taxon>
        <taxon>Mucoromycotina</taxon>
        <taxon>Endogonomycetes</taxon>
        <taxon>Endogonales</taxon>
        <taxon>Endogonales incertae sedis</taxon>
        <taxon>Bifiguratus</taxon>
    </lineage>
</organism>
<dbReference type="InterPro" id="IPR010997">
    <property type="entry name" value="HRDC-like_sf"/>
</dbReference>
<dbReference type="PANTHER" id="PTHR10933:SF9">
    <property type="entry name" value="IMMUNOGLOBULIN-BINDING PROTEIN 1"/>
    <property type="match status" value="1"/>
</dbReference>
<keyword evidence="4" id="KW-1185">Reference proteome</keyword>
<reference evidence="3 4" key="1">
    <citation type="journal article" date="2017" name="Mycologia">
        <title>Bifiguratus adelaidae, gen. et sp. nov., a new member of Mucoromycotina in endophytic and soil-dwelling habitats.</title>
        <authorList>
            <person name="Torres-Cruz T.J."/>
            <person name="Billingsley Tobias T.L."/>
            <person name="Almatruk M."/>
            <person name="Hesse C."/>
            <person name="Kuske C.R."/>
            <person name="Desiro A."/>
            <person name="Benucci G.M."/>
            <person name="Bonito G."/>
            <person name="Stajich J.E."/>
            <person name="Dunlap C."/>
            <person name="Arnold A.E."/>
            <person name="Porras-Alfaro A."/>
        </authorList>
    </citation>
    <scope>NUCLEOTIDE SEQUENCE [LARGE SCALE GENOMIC DNA]</scope>
    <source>
        <strain evidence="3 4">AZ0501</strain>
    </source>
</reference>
<dbReference type="SMART" id="SM00657">
    <property type="entry name" value="RPOL4c"/>
    <property type="match status" value="1"/>
</dbReference>
<keyword evidence="1" id="KW-0175">Coiled coil</keyword>
<evidence type="ECO:0000313" key="3">
    <source>
        <dbReference type="EMBL" id="OZJ02086.1"/>
    </source>
</evidence>
<dbReference type="InterPro" id="IPR038511">
    <property type="entry name" value="TAP42/TAP46-like_sf"/>
</dbReference>
<evidence type="ECO:0000256" key="1">
    <source>
        <dbReference type="SAM" id="Coils"/>
    </source>
</evidence>
<protein>
    <recommendedName>
        <fullName evidence="2">RNA polymerase Rpb4/RPC9 core domain-containing protein</fullName>
    </recommendedName>
</protein>
<dbReference type="GO" id="GO:0000166">
    <property type="term" value="F:nucleotide binding"/>
    <property type="evidence" value="ECO:0007669"/>
    <property type="project" value="InterPro"/>
</dbReference>
<dbReference type="InterPro" id="IPR005574">
    <property type="entry name" value="Rpb4/RPC9"/>
</dbReference>
<sequence>MSYHRHLRRGAIEEEDATTLKLGSDFQNESCLFVSEVRILLEAQMGAKHDKTDNSPITTVLQKTLTYVQNFSSFTNKDSVKAVRDDGQVTLGALFTHARQLTETIEESSLATTDPKLQSDVARALQELEQCSDMVRQLSMFSANERVNDIGTPDLKFLLVDALIGDLLQKKTGADRANLLKRAKANYEQYLGTCELHGLLLETDRTRYEENKLGKRLQDASRNREAKIAQYKREKQTKSRIQEMQGHLLRLENRTASSEDRDSEEIERDLYLNLLDLKVQQSFQALMSIEQELELLQGLEKYMQEKTDEVKDGYKERLDPRMPSEARSGPLLSKEGKPLRPFIITNKREQLQQEVFRPSWSLPTMTIDEYLEQERQRGNIIEGGGQQSEQKKIIDEDEEDVVDAETYKQRQWDEFKEANPRGWGKSLQRQSNGMC</sequence>
<dbReference type="AlphaFoldDB" id="A0A261XUP3"/>
<dbReference type="Pfam" id="PF03874">
    <property type="entry name" value="RNA_pol_Rpb4"/>
    <property type="match status" value="1"/>
</dbReference>
<name>A0A261XUP3_9FUNG</name>
<dbReference type="GO" id="GO:0009966">
    <property type="term" value="P:regulation of signal transduction"/>
    <property type="evidence" value="ECO:0007669"/>
    <property type="project" value="InterPro"/>
</dbReference>
<dbReference type="Pfam" id="PF04177">
    <property type="entry name" value="TAP42"/>
    <property type="match status" value="1"/>
</dbReference>
<evidence type="ECO:0000259" key="2">
    <source>
        <dbReference type="SMART" id="SM00657"/>
    </source>
</evidence>
<comment type="caution">
    <text evidence="3">The sequence shown here is derived from an EMBL/GenBank/DDBJ whole genome shotgun (WGS) entry which is preliminary data.</text>
</comment>
<dbReference type="SUPFAM" id="SSF47819">
    <property type="entry name" value="HRDC-like"/>
    <property type="match status" value="1"/>
</dbReference>
<dbReference type="Gene3D" id="1.25.40.540">
    <property type="entry name" value="TAP42-like family"/>
    <property type="match status" value="1"/>
</dbReference>
<dbReference type="InterPro" id="IPR006590">
    <property type="entry name" value="RNA_pol_Rpb4/RPC9_core"/>
</dbReference>
<feature type="domain" description="RNA polymerase Rpb4/RPC9 core" evidence="2">
    <location>
        <begin position="24"/>
        <end position="128"/>
    </location>
</feature>
<dbReference type="GO" id="GO:0005829">
    <property type="term" value="C:cytosol"/>
    <property type="evidence" value="ECO:0007669"/>
    <property type="project" value="TreeGrafter"/>
</dbReference>
<dbReference type="GO" id="GO:0051721">
    <property type="term" value="F:protein phosphatase 2A binding"/>
    <property type="evidence" value="ECO:0007669"/>
    <property type="project" value="TreeGrafter"/>
</dbReference>
<dbReference type="GO" id="GO:0035303">
    <property type="term" value="P:regulation of dephosphorylation"/>
    <property type="evidence" value="ECO:0007669"/>
    <property type="project" value="TreeGrafter"/>
</dbReference>
<dbReference type="EMBL" id="MVBO01000190">
    <property type="protein sequence ID" value="OZJ02086.1"/>
    <property type="molecule type" value="Genomic_DNA"/>
</dbReference>
<proteinExistence type="predicted"/>
<dbReference type="PANTHER" id="PTHR10933">
    <property type="entry name" value="IMMUNOGLOBULIN-BINDING PROTEIN 1"/>
    <property type="match status" value="1"/>
</dbReference>
<dbReference type="GO" id="GO:0030880">
    <property type="term" value="C:RNA polymerase complex"/>
    <property type="evidence" value="ECO:0007669"/>
    <property type="project" value="InterPro"/>
</dbReference>
<accession>A0A261XUP3</accession>
<gene>
    <name evidence="3" type="ORF">BZG36_04578</name>
</gene>
<dbReference type="OrthoDB" id="10261753at2759"/>
<evidence type="ECO:0000313" key="4">
    <source>
        <dbReference type="Proteomes" id="UP000242875"/>
    </source>
</evidence>
<dbReference type="GO" id="GO:0006352">
    <property type="term" value="P:DNA-templated transcription initiation"/>
    <property type="evidence" value="ECO:0007669"/>
    <property type="project" value="InterPro"/>
</dbReference>